<evidence type="ECO:0000313" key="3">
    <source>
        <dbReference type="Proteomes" id="UP000625711"/>
    </source>
</evidence>
<dbReference type="AlphaFoldDB" id="A0A834IWJ3"/>
<organism evidence="2 3">
    <name type="scientific">Rhynchophorus ferrugineus</name>
    <name type="common">Red palm weevil</name>
    <name type="synonym">Curculio ferrugineus</name>
    <dbReference type="NCBI Taxonomy" id="354439"/>
    <lineage>
        <taxon>Eukaryota</taxon>
        <taxon>Metazoa</taxon>
        <taxon>Ecdysozoa</taxon>
        <taxon>Arthropoda</taxon>
        <taxon>Hexapoda</taxon>
        <taxon>Insecta</taxon>
        <taxon>Pterygota</taxon>
        <taxon>Neoptera</taxon>
        <taxon>Endopterygota</taxon>
        <taxon>Coleoptera</taxon>
        <taxon>Polyphaga</taxon>
        <taxon>Cucujiformia</taxon>
        <taxon>Curculionidae</taxon>
        <taxon>Dryophthorinae</taxon>
        <taxon>Rhynchophorus</taxon>
    </lineage>
</organism>
<sequence>MDGFRGVLVDQLPGSGTLRNICCYVRTYPSIRLYRPEQIQRDVRATTRTHPRSPTPAPLSPPRVLTHPERNGRTTESGATRIENGGLAEQRGVVSRAARSTGAEGILRPWPRVDLR</sequence>
<dbReference type="EMBL" id="JAACXV010000061">
    <property type="protein sequence ID" value="KAF7285160.1"/>
    <property type="molecule type" value="Genomic_DNA"/>
</dbReference>
<gene>
    <name evidence="2" type="ORF">GWI33_012011</name>
</gene>
<proteinExistence type="predicted"/>
<protein>
    <submittedName>
        <fullName evidence="2">Uncharacterized protein</fullName>
    </submittedName>
</protein>
<evidence type="ECO:0000313" key="2">
    <source>
        <dbReference type="EMBL" id="KAF7285160.1"/>
    </source>
</evidence>
<accession>A0A834IWJ3</accession>
<keyword evidence="3" id="KW-1185">Reference proteome</keyword>
<name>A0A834IWJ3_RHYFE</name>
<reference evidence="2" key="1">
    <citation type="submission" date="2020-08" db="EMBL/GenBank/DDBJ databases">
        <title>Genome sequencing and assembly of the red palm weevil Rhynchophorus ferrugineus.</title>
        <authorList>
            <person name="Dias G.B."/>
            <person name="Bergman C.M."/>
            <person name="Manee M."/>
        </authorList>
    </citation>
    <scope>NUCLEOTIDE SEQUENCE</scope>
    <source>
        <strain evidence="2">AA-2017</strain>
        <tissue evidence="2">Whole larva</tissue>
    </source>
</reference>
<evidence type="ECO:0000256" key="1">
    <source>
        <dbReference type="SAM" id="MobiDB-lite"/>
    </source>
</evidence>
<dbReference type="Proteomes" id="UP000625711">
    <property type="component" value="Unassembled WGS sequence"/>
</dbReference>
<comment type="caution">
    <text evidence="2">The sequence shown here is derived from an EMBL/GenBank/DDBJ whole genome shotgun (WGS) entry which is preliminary data.</text>
</comment>
<feature type="region of interest" description="Disordered" evidence="1">
    <location>
        <begin position="42"/>
        <end position="116"/>
    </location>
</feature>